<reference evidence="2" key="1">
    <citation type="submission" date="2020-01" db="EMBL/GenBank/DDBJ databases">
        <title>Patterns of diversity and host range of bacteriophage communities associated with bean-nodulatin bacteria.</title>
        <authorList>
            <person name="Vann Cauwenberghe J."/>
            <person name="Santamaria R.I."/>
            <person name="Bustos P."/>
            <person name="Juarez S."/>
            <person name="Gonzalez V."/>
        </authorList>
    </citation>
    <scope>NUCLEOTIDE SEQUENCE</scope>
</reference>
<evidence type="ECO:0000256" key="1">
    <source>
        <dbReference type="SAM" id="MobiDB-lite"/>
    </source>
</evidence>
<protein>
    <submittedName>
        <fullName evidence="2">Uncharacterized protein</fullName>
    </submittedName>
</protein>
<evidence type="ECO:0000313" key="3">
    <source>
        <dbReference type="Proteomes" id="UP000661685"/>
    </source>
</evidence>
<feature type="region of interest" description="Disordered" evidence="1">
    <location>
        <begin position="17"/>
        <end position="89"/>
    </location>
</feature>
<keyword evidence="3" id="KW-1185">Reference proteome</keyword>
<organism evidence="2 3">
    <name type="scientific">Rhizobium phage RHph_TM34</name>
    <dbReference type="NCBI Taxonomy" id="2509556"/>
    <lineage>
        <taxon>Viruses</taxon>
        <taxon>Duplodnaviria</taxon>
        <taxon>Heunggongvirae</taxon>
        <taxon>Uroviricota</taxon>
        <taxon>Caudoviricetes</taxon>
        <taxon>Autographivirales</taxon>
        <taxon>Dunnvirinae</taxon>
        <taxon>Tepoztlanvirus</taxon>
        <taxon>Tepoztlanvirus RHphTM34</taxon>
    </lineage>
</organism>
<name>A0A7S5QVV7_9CAUD</name>
<accession>A0A7S5QVV7</accession>
<gene>
    <name evidence="2" type="ORF">EVB35_032</name>
</gene>
<dbReference type="EMBL" id="MN988466">
    <property type="protein sequence ID" value="QIG67212.1"/>
    <property type="molecule type" value="Genomic_DNA"/>
</dbReference>
<evidence type="ECO:0000313" key="2">
    <source>
        <dbReference type="EMBL" id="QIG67212.1"/>
    </source>
</evidence>
<proteinExistence type="predicted"/>
<dbReference type="Proteomes" id="UP000661685">
    <property type="component" value="Segment"/>
</dbReference>
<sequence>MCSGKSRQPVQNVLESLAGKPPAQAVSSVGANVRGAHVTDPSRTSNASVLGDNQPAPVTTGTEAPASTGEVSLGVDKKKQRKTVMGLGL</sequence>